<geneLocation type="plasmid" evidence="2">
    <name>pAsa4b</name>
</geneLocation>
<proteinExistence type="predicted"/>
<keyword evidence="1" id="KW-0472">Membrane</keyword>
<keyword evidence="2" id="KW-0614">Plasmid</keyword>
<dbReference type="AlphaFoldDB" id="A0A189PG12"/>
<organism evidence="2">
    <name type="scientific">Aeromonas salmonicida subsp. salmonicida</name>
    <dbReference type="NCBI Taxonomy" id="29491"/>
    <lineage>
        <taxon>Bacteria</taxon>
        <taxon>Pseudomonadati</taxon>
        <taxon>Pseudomonadota</taxon>
        <taxon>Gammaproteobacteria</taxon>
        <taxon>Aeromonadales</taxon>
        <taxon>Aeromonadaceae</taxon>
        <taxon>Aeromonas</taxon>
    </lineage>
</organism>
<sequence>MTQFKRSRVIMFGAFALSGALAISGMNLLALLFGWVAVWQLTSSAKSEMVHTSIQAAKSAFESLNVVMFDKRWVGDRATVAKVLHQQLPTVESNGLSVVRVIAVAQGGTWFSLDMAVSRAQNVELLNLQPLSEPEAKFMLASDLEAYETFFGKPDNA</sequence>
<reference evidence="2" key="1">
    <citation type="submission" date="2015-06" db="EMBL/GenBank/DDBJ databases">
        <title>Antimicrobial resistance-carrying plasmid pAsa4 variants found in Aeromonas salmonicida subsp. salmonicida: general architecture, construction blocks and gene elimination.</title>
        <authorList>
            <person name="Tanaka K.H."/>
            <person name="Vincent A.T."/>
            <person name="Trudel M.V."/>
            <person name="Paquet V.E."/>
            <person name="Frenette M."/>
            <person name="Charette S.J."/>
        </authorList>
    </citation>
    <scope>NUCLEOTIDE SEQUENCE</scope>
    <source>
        <strain evidence="2">01-B522</strain>
        <plasmid evidence="2">pAsa4b</plasmid>
    </source>
</reference>
<name>A0A189PG12_AERSS</name>
<keyword evidence="1" id="KW-1133">Transmembrane helix</keyword>
<evidence type="ECO:0000313" key="2">
    <source>
        <dbReference type="EMBL" id="ALL42138.1"/>
    </source>
</evidence>
<accession>A0A189PG12</accession>
<dbReference type="EMBL" id="KT033469">
    <property type="protein sequence ID" value="ALL42138.1"/>
    <property type="molecule type" value="Genomic_DNA"/>
</dbReference>
<evidence type="ECO:0000256" key="1">
    <source>
        <dbReference type="SAM" id="Phobius"/>
    </source>
</evidence>
<protein>
    <submittedName>
        <fullName evidence="2">Uncharacterized protein</fullName>
    </submittedName>
</protein>
<feature type="transmembrane region" description="Helical" evidence="1">
    <location>
        <begin position="12"/>
        <end position="39"/>
    </location>
</feature>
<dbReference type="RefSeq" id="WP_011899300.1">
    <property type="nucleotide sequence ID" value="NZ_JBANEX010000123.1"/>
</dbReference>
<dbReference type="OMA" id="WKQQDAV"/>
<keyword evidence="1" id="KW-0812">Transmembrane</keyword>